<dbReference type="EMBL" id="JAXOJX010000003">
    <property type="protein sequence ID" value="MDZ5455792.1"/>
    <property type="molecule type" value="Genomic_DNA"/>
</dbReference>
<keyword evidence="2" id="KW-1185">Reference proteome</keyword>
<evidence type="ECO:0000313" key="2">
    <source>
        <dbReference type="Proteomes" id="UP001293718"/>
    </source>
</evidence>
<protein>
    <submittedName>
        <fullName evidence="1">Uncharacterized protein</fullName>
    </submittedName>
</protein>
<dbReference type="RefSeq" id="WP_322464473.1">
    <property type="nucleotide sequence ID" value="NZ_JAXOJX010000003.1"/>
</dbReference>
<dbReference type="Proteomes" id="UP001293718">
    <property type="component" value="Unassembled WGS sequence"/>
</dbReference>
<evidence type="ECO:0000313" key="1">
    <source>
        <dbReference type="EMBL" id="MDZ5455792.1"/>
    </source>
</evidence>
<accession>A0ABU5I9L4</accession>
<sequence>MEINSSIAKHIRFGSGDSWAASAIISERGITYVKYDAIRIGNATDVNGGVSLQFLWQGVAAAWVRIDSAMLTREGFKTTEKMEGRLKI</sequence>
<reference evidence="1 2" key="1">
    <citation type="submission" date="2023-11" db="EMBL/GenBank/DDBJ databases">
        <title>Draft genome of Azohydromonas lata strain H1 (DSM1123), a polyhydroxyalkanoate producer.</title>
        <authorList>
            <person name="Traversa D."/>
            <person name="D'Addabbo P."/>
            <person name="Pazzani C."/>
            <person name="Manzari C."/>
            <person name="Chiara M."/>
            <person name="Scrascia M."/>
        </authorList>
    </citation>
    <scope>NUCLEOTIDE SEQUENCE [LARGE SCALE GENOMIC DNA]</scope>
    <source>
        <strain evidence="1 2">H1</strain>
    </source>
</reference>
<proteinExistence type="predicted"/>
<comment type="caution">
    <text evidence="1">The sequence shown here is derived from an EMBL/GenBank/DDBJ whole genome shotgun (WGS) entry which is preliminary data.</text>
</comment>
<gene>
    <name evidence="1" type="ORF">SM757_04325</name>
</gene>
<name>A0ABU5I9L4_9BURK</name>
<organism evidence="1 2">
    <name type="scientific">Azohydromonas lata</name>
    <dbReference type="NCBI Taxonomy" id="45677"/>
    <lineage>
        <taxon>Bacteria</taxon>
        <taxon>Pseudomonadati</taxon>
        <taxon>Pseudomonadota</taxon>
        <taxon>Betaproteobacteria</taxon>
        <taxon>Burkholderiales</taxon>
        <taxon>Sphaerotilaceae</taxon>
        <taxon>Azohydromonas</taxon>
    </lineage>
</organism>